<name>A0ABS7AT94_9CLOT</name>
<sequence>MKYYIVALFDDETYQVISPIQKNMSKKFRASRNSPMPFIPLGIVDNPNLDKLYSVIQKVISPYKSFRIDATDNVYLHDNTKSVNLRIENKGYIKRISRSLKDLLILNGFNVKVFDDNFISIANMGYISKDYKKQDVKLNFPTIYKDNSFVKLRIKKIEVWKIPTQKKDVPLKSYILKEF</sequence>
<accession>A0ABS7AT94</accession>
<protein>
    <recommendedName>
        <fullName evidence="3">2'-5' RNA ligase</fullName>
    </recommendedName>
</protein>
<proteinExistence type="predicted"/>
<dbReference type="EMBL" id="JAHXPT010000023">
    <property type="protein sequence ID" value="MBW6411902.1"/>
    <property type="molecule type" value="Genomic_DNA"/>
</dbReference>
<dbReference type="RefSeq" id="WP_219781367.1">
    <property type="nucleotide sequence ID" value="NZ_JAHXPT010000023.1"/>
</dbReference>
<keyword evidence="2" id="KW-1185">Reference proteome</keyword>
<gene>
    <name evidence="1" type="ORF">KYD98_17625</name>
</gene>
<organism evidence="1 2">
    <name type="scientific">Clostridium weizhouense</name>
    <dbReference type="NCBI Taxonomy" id="2859781"/>
    <lineage>
        <taxon>Bacteria</taxon>
        <taxon>Bacillati</taxon>
        <taxon>Bacillota</taxon>
        <taxon>Clostridia</taxon>
        <taxon>Eubacteriales</taxon>
        <taxon>Clostridiaceae</taxon>
        <taxon>Clostridium</taxon>
    </lineage>
</organism>
<evidence type="ECO:0000313" key="2">
    <source>
        <dbReference type="Proteomes" id="UP001519921"/>
    </source>
</evidence>
<reference evidence="1 2" key="1">
    <citation type="submission" date="2021-07" db="EMBL/GenBank/DDBJ databases">
        <title>Clostridium weizhouense sp. nov., an anaerobic bacterium isolated from activated sludge of Petroleum wastewater.</title>
        <authorList>
            <person name="Li Q."/>
        </authorList>
    </citation>
    <scope>NUCLEOTIDE SEQUENCE [LARGE SCALE GENOMIC DNA]</scope>
    <source>
        <strain evidence="1 2">YB-6</strain>
    </source>
</reference>
<evidence type="ECO:0008006" key="3">
    <source>
        <dbReference type="Google" id="ProtNLM"/>
    </source>
</evidence>
<comment type="caution">
    <text evidence="1">The sequence shown here is derived from an EMBL/GenBank/DDBJ whole genome shotgun (WGS) entry which is preliminary data.</text>
</comment>
<dbReference type="Proteomes" id="UP001519921">
    <property type="component" value="Unassembled WGS sequence"/>
</dbReference>
<evidence type="ECO:0000313" key="1">
    <source>
        <dbReference type="EMBL" id="MBW6411902.1"/>
    </source>
</evidence>